<name>A0ABN1FUW3_9PROT</name>
<feature type="region of interest" description="Disordered" evidence="1">
    <location>
        <begin position="239"/>
        <end position="260"/>
    </location>
</feature>
<feature type="compositionally biased region" description="Low complexity" evidence="1">
    <location>
        <begin position="160"/>
        <end position="174"/>
    </location>
</feature>
<gene>
    <name evidence="3" type="ORF">GCM10009416_40590</name>
</gene>
<evidence type="ECO:0000313" key="4">
    <source>
        <dbReference type="Proteomes" id="UP001501588"/>
    </source>
</evidence>
<evidence type="ECO:0000256" key="1">
    <source>
        <dbReference type="SAM" id="MobiDB-lite"/>
    </source>
</evidence>
<dbReference type="PANTHER" id="PTHR35004:SF6">
    <property type="entry name" value="TRANSPOSASE"/>
    <property type="match status" value="1"/>
</dbReference>
<dbReference type="InterPro" id="IPR012337">
    <property type="entry name" value="RNaseH-like_sf"/>
</dbReference>
<feature type="region of interest" description="Disordered" evidence="1">
    <location>
        <begin position="160"/>
        <end position="179"/>
    </location>
</feature>
<keyword evidence="4" id="KW-1185">Reference proteome</keyword>
<dbReference type="InterPro" id="IPR001584">
    <property type="entry name" value="Integrase_cat-core"/>
</dbReference>
<protein>
    <recommendedName>
        <fullName evidence="2">Integrase catalytic domain-containing protein</fullName>
    </recommendedName>
</protein>
<proteinExistence type="predicted"/>
<evidence type="ECO:0000313" key="3">
    <source>
        <dbReference type="EMBL" id="GAA0598311.1"/>
    </source>
</evidence>
<feature type="domain" description="Integrase catalytic" evidence="2">
    <location>
        <begin position="1"/>
        <end position="107"/>
    </location>
</feature>
<comment type="caution">
    <text evidence="3">The sequence shown here is derived from an EMBL/GenBank/DDBJ whole genome shotgun (WGS) entry which is preliminary data.</text>
</comment>
<dbReference type="SUPFAM" id="SSF53098">
    <property type="entry name" value="Ribonuclease H-like"/>
    <property type="match status" value="1"/>
</dbReference>
<organism evidence="3 4">
    <name type="scientific">Craurococcus roseus</name>
    <dbReference type="NCBI Taxonomy" id="77585"/>
    <lineage>
        <taxon>Bacteria</taxon>
        <taxon>Pseudomonadati</taxon>
        <taxon>Pseudomonadota</taxon>
        <taxon>Alphaproteobacteria</taxon>
        <taxon>Acetobacterales</taxon>
        <taxon>Acetobacteraceae</taxon>
        <taxon>Craurococcus</taxon>
    </lineage>
</organism>
<sequence>MVLERNRYGRGQHRFRPGFLDSAGHCGFRPRLCQPYRARTKGKVERFIRHLRGSLWAPLASRVAAEGVAVDRAAANLAAGRWLREVANARVHATTGEAPALRLKAERGALRPAPPPCGGLALRPAPPSTPRTPFIGPQHPLAVHDALFAAPVVPGAAPRATARGASASPGSAPSCGWRRWPTSTRFQPAPRAKWVRFQSALTGGCRRRAPGTRPSGGAMQRAAVVAITAAAPARLAARLGPANDRRRHPQDKPGYRIGAATPPEIGRVVTAIASAPGTCPSLPFTGSGVVRSIH</sequence>
<reference evidence="3 4" key="1">
    <citation type="journal article" date="2019" name="Int. J. Syst. Evol. Microbiol.">
        <title>The Global Catalogue of Microorganisms (GCM) 10K type strain sequencing project: providing services to taxonomists for standard genome sequencing and annotation.</title>
        <authorList>
            <consortium name="The Broad Institute Genomics Platform"/>
            <consortium name="The Broad Institute Genome Sequencing Center for Infectious Disease"/>
            <person name="Wu L."/>
            <person name="Ma J."/>
        </authorList>
    </citation>
    <scope>NUCLEOTIDE SEQUENCE [LARGE SCALE GENOMIC DNA]</scope>
    <source>
        <strain evidence="3 4">JCM 9933</strain>
    </source>
</reference>
<dbReference type="EMBL" id="BAAAFZ010000067">
    <property type="protein sequence ID" value="GAA0598311.1"/>
    <property type="molecule type" value="Genomic_DNA"/>
</dbReference>
<evidence type="ECO:0000259" key="2">
    <source>
        <dbReference type="PROSITE" id="PS50994"/>
    </source>
</evidence>
<dbReference type="Proteomes" id="UP001501588">
    <property type="component" value="Unassembled WGS sequence"/>
</dbReference>
<dbReference type="PROSITE" id="PS50994">
    <property type="entry name" value="INTEGRASE"/>
    <property type="match status" value="1"/>
</dbReference>
<dbReference type="PANTHER" id="PTHR35004">
    <property type="entry name" value="TRANSPOSASE RV3428C-RELATED"/>
    <property type="match status" value="1"/>
</dbReference>
<accession>A0ABN1FUW3</accession>